<evidence type="ECO:0000256" key="3">
    <source>
        <dbReference type="ARBA" id="ARBA00048462"/>
    </source>
</evidence>
<sequence>MSIAFLCPGQGSQQPGMFEQLPDHPYVQKTLQEAEDILQTDISLFDTKAQLQSTTTVQLALFIWSMAVYRAFKSEGYTPDMAAGHSVGAFGAAVITGALAFRDALPLVQKRGEWMEKQHPSGYGMGVVTGLSYRQMTTLLEEYERDETMYLANVNADDQFTISGEVSTLESFLTAAAAEGARKAERLNVAVPSHCVLMKEVSEKMESALQTVSFSSPTIPYAGNTKPRALLNTEKMKDDLAESISHTVRWNEVMHLYYERGARLFIELSPQAVLSDLINKQSSEIRGISVSHGYEDCCLLMERYSLK</sequence>
<dbReference type="SUPFAM" id="SSF52151">
    <property type="entry name" value="FabD/lysophospholipase-like"/>
    <property type="match status" value="1"/>
</dbReference>
<dbReference type="Gene3D" id="3.30.70.250">
    <property type="entry name" value="Malonyl-CoA ACP transacylase, ACP-binding"/>
    <property type="match status" value="1"/>
</dbReference>
<proteinExistence type="inferred from homology"/>
<evidence type="ECO:0000256" key="4">
    <source>
        <dbReference type="PIRNR" id="PIRNR000446"/>
    </source>
</evidence>
<dbReference type="AlphaFoldDB" id="A0A1G8EAW0"/>
<dbReference type="GO" id="GO:0006633">
    <property type="term" value="P:fatty acid biosynthetic process"/>
    <property type="evidence" value="ECO:0007669"/>
    <property type="project" value="TreeGrafter"/>
</dbReference>
<dbReference type="InterPro" id="IPR016036">
    <property type="entry name" value="Malonyl_transacylase_ACP-bd"/>
</dbReference>
<comment type="similarity">
    <text evidence="4">Belongs to the fabD family.</text>
</comment>
<dbReference type="SUPFAM" id="SSF55048">
    <property type="entry name" value="Probable ACP-binding domain of malonyl-CoA ACP transacylase"/>
    <property type="match status" value="1"/>
</dbReference>
<dbReference type="Gene3D" id="3.40.366.10">
    <property type="entry name" value="Malonyl-Coenzyme A Acyl Carrier Protein, domain 2"/>
    <property type="match status" value="1"/>
</dbReference>
<dbReference type="GO" id="GO:0005829">
    <property type="term" value="C:cytosol"/>
    <property type="evidence" value="ECO:0007669"/>
    <property type="project" value="TreeGrafter"/>
</dbReference>
<dbReference type="InterPro" id="IPR050858">
    <property type="entry name" value="Mal-CoA-ACP_Trans/PKS_FabD"/>
</dbReference>
<dbReference type="Proteomes" id="UP000199163">
    <property type="component" value="Unassembled WGS sequence"/>
</dbReference>
<comment type="catalytic activity">
    <reaction evidence="3 4">
        <text>holo-[ACP] + malonyl-CoA = malonyl-[ACP] + CoA</text>
        <dbReference type="Rhea" id="RHEA:41792"/>
        <dbReference type="Rhea" id="RHEA-COMP:9623"/>
        <dbReference type="Rhea" id="RHEA-COMP:9685"/>
        <dbReference type="ChEBI" id="CHEBI:57287"/>
        <dbReference type="ChEBI" id="CHEBI:57384"/>
        <dbReference type="ChEBI" id="CHEBI:64479"/>
        <dbReference type="ChEBI" id="CHEBI:78449"/>
        <dbReference type="EC" id="2.3.1.39"/>
    </reaction>
</comment>
<feature type="active site" evidence="5">
    <location>
        <position position="86"/>
    </location>
</feature>
<evidence type="ECO:0000313" key="7">
    <source>
        <dbReference type="EMBL" id="SDH66987.1"/>
    </source>
</evidence>
<keyword evidence="8" id="KW-1185">Reference proteome</keyword>
<dbReference type="PANTHER" id="PTHR42681:SF1">
    <property type="entry name" value="MALONYL-COA-ACYL CARRIER PROTEIN TRANSACYLASE, MITOCHONDRIAL"/>
    <property type="match status" value="1"/>
</dbReference>
<name>A0A1G8EAW0_9BACI</name>
<dbReference type="OrthoDB" id="9805460at2"/>
<accession>A0A1G8EAW0</accession>
<keyword evidence="1 4" id="KW-0808">Transferase</keyword>
<gene>
    <name evidence="7" type="ORF">SAMN05192534_10911</name>
</gene>
<keyword evidence="2 4" id="KW-0012">Acyltransferase</keyword>
<dbReference type="Pfam" id="PF00698">
    <property type="entry name" value="Acyl_transf_1"/>
    <property type="match status" value="1"/>
</dbReference>
<dbReference type="STRING" id="568899.SAMN05192534_10911"/>
<dbReference type="SMART" id="SM00827">
    <property type="entry name" value="PKS_AT"/>
    <property type="match status" value="1"/>
</dbReference>
<feature type="active site" evidence="5">
    <location>
        <position position="194"/>
    </location>
</feature>
<evidence type="ECO:0000259" key="6">
    <source>
        <dbReference type="SMART" id="SM00827"/>
    </source>
</evidence>
<reference evidence="7 8" key="1">
    <citation type="submission" date="2016-10" db="EMBL/GenBank/DDBJ databases">
        <authorList>
            <person name="de Groot N.N."/>
        </authorList>
    </citation>
    <scope>NUCLEOTIDE SEQUENCE [LARGE SCALE GENOMIC DNA]</scope>
    <source>
        <strain evidence="7 8">DSM 21632</strain>
    </source>
</reference>
<dbReference type="InterPro" id="IPR024925">
    <property type="entry name" value="Malonyl_CoA-ACP_transAc"/>
</dbReference>
<dbReference type="InterPro" id="IPR001227">
    <property type="entry name" value="Ac_transferase_dom_sf"/>
</dbReference>
<dbReference type="EMBL" id="FNDK01000009">
    <property type="protein sequence ID" value="SDH66987.1"/>
    <property type="molecule type" value="Genomic_DNA"/>
</dbReference>
<dbReference type="PANTHER" id="PTHR42681">
    <property type="entry name" value="MALONYL-COA-ACYL CARRIER PROTEIN TRANSACYLASE, MITOCHONDRIAL"/>
    <property type="match status" value="1"/>
</dbReference>
<protein>
    <recommendedName>
        <fullName evidence="4">Malonyl CoA-acyl carrier protein transacylase</fullName>
        <ecNumber evidence="4">2.3.1.39</ecNumber>
    </recommendedName>
</protein>
<evidence type="ECO:0000256" key="2">
    <source>
        <dbReference type="ARBA" id="ARBA00023315"/>
    </source>
</evidence>
<evidence type="ECO:0000256" key="5">
    <source>
        <dbReference type="PIRSR" id="PIRSR000446-1"/>
    </source>
</evidence>
<dbReference type="PIRSF" id="PIRSF000446">
    <property type="entry name" value="Mct"/>
    <property type="match status" value="1"/>
</dbReference>
<organism evidence="7 8">
    <name type="scientific">Alteribacillus persepolensis</name>
    <dbReference type="NCBI Taxonomy" id="568899"/>
    <lineage>
        <taxon>Bacteria</taxon>
        <taxon>Bacillati</taxon>
        <taxon>Bacillota</taxon>
        <taxon>Bacilli</taxon>
        <taxon>Bacillales</taxon>
        <taxon>Bacillaceae</taxon>
        <taxon>Alteribacillus</taxon>
    </lineage>
</organism>
<evidence type="ECO:0000313" key="8">
    <source>
        <dbReference type="Proteomes" id="UP000199163"/>
    </source>
</evidence>
<dbReference type="InterPro" id="IPR014043">
    <property type="entry name" value="Acyl_transferase_dom"/>
</dbReference>
<dbReference type="EC" id="2.3.1.39" evidence="4"/>
<feature type="domain" description="Malonyl-CoA:ACP transacylase (MAT)" evidence="6">
    <location>
        <begin position="6"/>
        <end position="294"/>
    </location>
</feature>
<dbReference type="InterPro" id="IPR016035">
    <property type="entry name" value="Acyl_Trfase/lysoPLipase"/>
</dbReference>
<dbReference type="RefSeq" id="WP_091273084.1">
    <property type="nucleotide sequence ID" value="NZ_FNDK01000009.1"/>
</dbReference>
<dbReference type="GO" id="GO:0004314">
    <property type="term" value="F:[acyl-carrier-protein] S-malonyltransferase activity"/>
    <property type="evidence" value="ECO:0007669"/>
    <property type="project" value="UniProtKB-EC"/>
</dbReference>
<evidence type="ECO:0000256" key="1">
    <source>
        <dbReference type="ARBA" id="ARBA00022679"/>
    </source>
</evidence>